<dbReference type="InterPro" id="IPR029063">
    <property type="entry name" value="SAM-dependent_MTases_sf"/>
</dbReference>
<comment type="caution">
    <text evidence="8">The sequence shown here is derived from an EMBL/GenBank/DDBJ whole genome shotgun (WGS) entry which is preliminary data.</text>
</comment>
<dbReference type="GO" id="GO:0005763">
    <property type="term" value="C:mitochondrial small ribosomal subunit"/>
    <property type="evidence" value="ECO:0007669"/>
    <property type="project" value="TreeGrafter"/>
</dbReference>
<dbReference type="PANTHER" id="PTHR13184">
    <property type="entry name" value="37S RIBOSOMAL PROTEIN S22"/>
    <property type="match status" value="1"/>
</dbReference>
<keyword evidence="5" id="KW-0411">Iron-sulfur</keyword>
<dbReference type="Pfam" id="PF09243">
    <property type="entry name" value="Rsm22"/>
    <property type="match status" value="2"/>
</dbReference>
<keyword evidence="3" id="KW-0809">Transit peptide</keyword>
<dbReference type="GO" id="GO:0003735">
    <property type="term" value="F:structural constituent of ribosome"/>
    <property type="evidence" value="ECO:0007669"/>
    <property type="project" value="TreeGrafter"/>
</dbReference>
<protein>
    <recommendedName>
        <fullName evidence="10">Methyltransferase-like protein 17, mitochondrial</fullName>
    </recommendedName>
</protein>
<accession>A0AA87Z860</accession>
<evidence type="ECO:0000256" key="1">
    <source>
        <dbReference type="ARBA" id="ARBA00004173"/>
    </source>
</evidence>
<evidence type="ECO:0000256" key="5">
    <source>
        <dbReference type="ARBA" id="ARBA00023014"/>
    </source>
</evidence>
<dbReference type="AlphaFoldDB" id="A0AA87Z860"/>
<keyword evidence="6" id="KW-0496">Mitochondrion</keyword>
<proteinExistence type="predicted"/>
<evidence type="ECO:0000256" key="7">
    <source>
        <dbReference type="ARBA" id="ARBA00045681"/>
    </source>
</evidence>
<evidence type="ECO:0000256" key="2">
    <source>
        <dbReference type="ARBA" id="ARBA00022723"/>
    </source>
</evidence>
<keyword evidence="2" id="KW-0479">Metal-binding</keyword>
<dbReference type="PANTHER" id="PTHR13184:SF5">
    <property type="entry name" value="METHYLTRANSFERASE-LIKE PROTEIN 17, MITOCHONDRIAL"/>
    <property type="match status" value="1"/>
</dbReference>
<sequence length="502" mass="56785">MAAAIIPEAAKKVLTPETLRSAAKQSVGCLVVPVRLRRAIKKYIREQEDPHTRNKVLRLSQSLNEIKGASLQISAAASMELVDEAQSRRWKIQSSYGDIGLQYRDDQAIAYVASRTPAVFSACYRVLSEVRRRLPGFSPSTVLDFGAGTGSAFWALREVWPHSLEKVNLIEPSQSMQRAGRSLIQGRLKNLPLIHSYESIEALSKKIRKSERKHDIVIASYVLGEITSFNDRITIVRQLWELTQDVLVLVEPGTPQGSSIISQMRSHILWMEKRKLRKLKGKKGEASKDLVDPKSGAYIVAPCAHDGACPLEKTGTYCHFVQRLQRTTTQRIYKRSKGKPLRGFEDEKFSFVAFRRGQRPNEAWPLDGLKLETLKEQLAKRKPEDLEVDYDDLVKQQEEQALVPYEEPDPATYDSDAMETTDVEYNSEVEEEETNRAGLGGGWGRIIFSPIRRGKQVTLNVCRSTKQDGSEGSYERIIITKSKNPDLHCQAKKSLWGDLWPF</sequence>
<keyword evidence="9" id="KW-1185">Reference proteome</keyword>
<dbReference type="EMBL" id="BTGU01000003">
    <property type="protein sequence ID" value="GMN31398.1"/>
    <property type="molecule type" value="Genomic_DNA"/>
</dbReference>
<evidence type="ECO:0000313" key="8">
    <source>
        <dbReference type="EMBL" id="GMN31398.1"/>
    </source>
</evidence>
<organism evidence="8 9">
    <name type="scientific">Ficus carica</name>
    <name type="common">Common fig</name>
    <dbReference type="NCBI Taxonomy" id="3494"/>
    <lineage>
        <taxon>Eukaryota</taxon>
        <taxon>Viridiplantae</taxon>
        <taxon>Streptophyta</taxon>
        <taxon>Embryophyta</taxon>
        <taxon>Tracheophyta</taxon>
        <taxon>Spermatophyta</taxon>
        <taxon>Magnoliopsida</taxon>
        <taxon>eudicotyledons</taxon>
        <taxon>Gunneridae</taxon>
        <taxon>Pentapetalae</taxon>
        <taxon>rosids</taxon>
        <taxon>fabids</taxon>
        <taxon>Rosales</taxon>
        <taxon>Moraceae</taxon>
        <taxon>Ficeae</taxon>
        <taxon>Ficus</taxon>
    </lineage>
</organism>
<dbReference type="GO" id="GO:0006412">
    <property type="term" value="P:translation"/>
    <property type="evidence" value="ECO:0007669"/>
    <property type="project" value="InterPro"/>
</dbReference>
<dbReference type="GO" id="GO:0051536">
    <property type="term" value="F:iron-sulfur cluster binding"/>
    <property type="evidence" value="ECO:0007669"/>
    <property type="project" value="UniProtKB-KW"/>
</dbReference>
<evidence type="ECO:0000256" key="6">
    <source>
        <dbReference type="ARBA" id="ARBA00023128"/>
    </source>
</evidence>
<reference evidence="8" key="1">
    <citation type="submission" date="2023-07" db="EMBL/GenBank/DDBJ databases">
        <title>draft genome sequence of fig (Ficus carica).</title>
        <authorList>
            <person name="Takahashi T."/>
            <person name="Nishimura K."/>
        </authorList>
    </citation>
    <scope>NUCLEOTIDE SEQUENCE</scope>
</reference>
<keyword evidence="4" id="KW-0408">Iron</keyword>
<evidence type="ECO:0008006" key="10">
    <source>
        <dbReference type="Google" id="ProtNLM"/>
    </source>
</evidence>
<dbReference type="GO" id="GO:0046872">
    <property type="term" value="F:metal ion binding"/>
    <property type="evidence" value="ECO:0007669"/>
    <property type="project" value="UniProtKB-KW"/>
</dbReference>
<evidence type="ECO:0000313" key="9">
    <source>
        <dbReference type="Proteomes" id="UP001187192"/>
    </source>
</evidence>
<dbReference type="InterPro" id="IPR015324">
    <property type="entry name" value="Ribosomal_Rsm22-like"/>
</dbReference>
<dbReference type="InterPro" id="IPR052571">
    <property type="entry name" value="Mt_RNA_Methyltransferase"/>
</dbReference>
<dbReference type="Proteomes" id="UP001187192">
    <property type="component" value="Unassembled WGS sequence"/>
</dbReference>
<evidence type="ECO:0000256" key="4">
    <source>
        <dbReference type="ARBA" id="ARBA00023004"/>
    </source>
</evidence>
<comment type="function">
    <text evidence="7">Mitochondrial ribosome (mitoribosome) assembly factor. Binds at the interface of the head and body domains of the mitochondrial small ribosomal subunit (mt-SSU), occluding the mRNA channel and preventing compaction of the head domain towards the body. Probable inactive methyltransferase: retains the characteristic folding and ability to bind S-adenosyl-L-methionine, but it probably lost its methyltransferase activity.</text>
</comment>
<evidence type="ECO:0000256" key="3">
    <source>
        <dbReference type="ARBA" id="ARBA00022946"/>
    </source>
</evidence>
<comment type="subcellular location">
    <subcellularLocation>
        <location evidence="1">Mitochondrion</location>
    </subcellularLocation>
</comment>
<dbReference type="GO" id="GO:0008168">
    <property type="term" value="F:methyltransferase activity"/>
    <property type="evidence" value="ECO:0007669"/>
    <property type="project" value="InterPro"/>
</dbReference>
<gene>
    <name evidence="8" type="ORF">TIFTF001_003247</name>
</gene>
<dbReference type="SUPFAM" id="SSF53335">
    <property type="entry name" value="S-adenosyl-L-methionine-dependent methyltransferases"/>
    <property type="match status" value="1"/>
</dbReference>
<name>A0AA87Z860_FICCA</name>
<dbReference type="Gene3D" id="3.40.50.150">
    <property type="entry name" value="Vaccinia Virus protein VP39"/>
    <property type="match status" value="1"/>
</dbReference>